<dbReference type="Pfam" id="PF12697">
    <property type="entry name" value="Abhydrolase_6"/>
    <property type="match status" value="1"/>
</dbReference>
<dbReference type="Gene3D" id="3.40.50.1820">
    <property type="entry name" value="alpha/beta hydrolase"/>
    <property type="match status" value="1"/>
</dbReference>
<dbReference type="EMBL" id="MU839847">
    <property type="protein sequence ID" value="KAK1750464.1"/>
    <property type="molecule type" value="Genomic_DNA"/>
</dbReference>
<dbReference type="Proteomes" id="UP001239445">
    <property type="component" value="Unassembled WGS sequence"/>
</dbReference>
<evidence type="ECO:0000256" key="1">
    <source>
        <dbReference type="SAM" id="SignalP"/>
    </source>
</evidence>
<organism evidence="3 4">
    <name type="scientific">Echria macrotheca</name>
    <dbReference type="NCBI Taxonomy" id="438768"/>
    <lineage>
        <taxon>Eukaryota</taxon>
        <taxon>Fungi</taxon>
        <taxon>Dikarya</taxon>
        <taxon>Ascomycota</taxon>
        <taxon>Pezizomycotina</taxon>
        <taxon>Sordariomycetes</taxon>
        <taxon>Sordariomycetidae</taxon>
        <taxon>Sordariales</taxon>
        <taxon>Schizotheciaceae</taxon>
        <taxon>Echria</taxon>
    </lineage>
</organism>
<evidence type="ECO:0000259" key="2">
    <source>
        <dbReference type="Pfam" id="PF12697"/>
    </source>
</evidence>
<dbReference type="PANTHER" id="PTHR37017:SF10">
    <property type="entry name" value="AB HYDROLASE-1 DOMAIN-CONTAINING PROTEIN"/>
    <property type="match status" value="1"/>
</dbReference>
<proteinExistence type="predicted"/>
<feature type="chain" id="PRO_5042619629" evidence="1">
    <location>
        <begin position="20"/>
        <end position="251"/>
    </location>
</feature>
<comment type="caution">
    <text evidence="3">The sequence shown here is derived from an EMBL/GenBank/DDBJ whole genome shotgun (WGS) entry which is preliminary data.</text>
</comment>
<name>A0AAJ0F6T4_9PEZI</name>
<protein>
    <submittedName>
        <fullName evidence="3">Alpha/beta-hydrolase</fullName>
    </submittedName>
</protein>
<dbReference type="InterPro" id="IPR000073">
    <property type="entry name" value="AB_hydrolase_1"/>
</dbReference>
<keyword evidence="4" id="KW-1185">Reference proteome</keyword>
<sequence length="251" mass="27405">MSKLIILIFQAAWFTAASYRPLTDALTALGYDVQVPELPDLGLHGDTAFMRSYATNLVDAGHSVIALTHSYGGAVANGALTGLGARQRSRQNLPGGIVHLVYMTAYALPRDTSLFDKAVEMDWLQRNMRMFKLHDDGTWGVVDPRGMLVAPRWHGKPEVEALLGTMVGSWAGGSVTEKTVGEEAWRDIPVTYVYATEDICLSMDAQTSMVAYMRGQGVEVETVEVEADHVPQVTATGRIVEVLEMVAGRYV</sequence>
<dbReference type="SUPFAM" id="SSF53474">
    <property type="entry name" value="alpha/beta-Hydrolases"/>
    <property type="match status" value="1"/>
</dbReference>
<gene>
    <name evidence="3" type="ORF">QBC47DRAFT_438809</name>
</gene>
<reference evidence="3" key="1">
    <citation type="submission" date="2023-06" db="EMBL/GenBank/DDBJ databases">
        <title>Genome-scale phylogeny and comparative genomics of the fungal order Sordariales.</title>
        <authorList>
            <consortium name="Lawrence Berkeley National Laboratory"/>
            <person name="Hensen N."/>
            <person name="Bonometti L."/>
            <person name="Westerberg I."/>
            <person name="Brannstrom I.O."/>
            <person name="Guillou S."/>
            <person name="Cros-Aarteil S."/>
            <person name="Calhoun S."/>
            <person name="Haridas S."/>
            <person name="Kuo A."/>
            <person name="Mondo S."/>
            <person name="Pangilinan J."/>
            <person name="Riley R."/>
            <person name="Labutti K."/>
            <person name="Andreopoulos B."/>
            <person name="Lipzen A."/>
            <person name="Chen C."/>
            <person name="Yanf M."/>
            <person name="Daum C."/>
            <person name="Ng V."/>
            <person name="Clum A."/>
            <person name="Steindorff A."/>
            <person name="Ohm R."/>
            <person name="Martin F."/>
            <person name="Silar P."/>
            <person name="Natvig D."/>
            <person name="Lalanne C."/>
            <person name="Gautier V."/>
            <person name="Ament-Velasquez S.L."/>
            <person name="Kruys A."/>
            <person name="Hutchinson M.I."/>
            <person name="Powell A.J."/>
            <person name="Barry K."/>
            <person name="Miller A.N."/>
            <person name="Grigoriev I.V."/>
            <person name="Debuchy R."/>
            <person name="Gladieux P."/>
            <person name="Thoren M.H."/>
            <person name="Johannesson H."/>
        </authorList>
    </citation>
    <scope>NUCLEOTIDE SEQUENCE</scope>
    <source>
        <strain evidence="3">PSN4</strain>
    </source>
</reference>
<dbReference type="InterPro" id="IPR029058">
    <property type="entry name" value="AB_hydrolase_fold"/>
</dbReference>
<dbReference type="AlphaFoldDB" id="A0AAJ0F6T4"/>
<accession>A0AAJ0F6T4</accession>
<feature type="signal peptide" evidence="1">
    <location>
        <begin position="1"/>
        <end position="19"/>
    </location>
</feature>
<dbReference type="PANTHER" id="PTHR37017">
    <property type="entry name" value="AB HYDROLASE-1 DOMAIN-CONTAINING PROTEIN-RELATED"/>
    <property type="match status" value="1"/>
</dbReference>
<evidence type="ECO:0000313" key="3">
    <source>
        <dbReference type="EMBL" id="KAK1750464.1"/>
    </source>
</evidence>
<keyword evidence="1" id="KW-0732">Signal</keyword>
<feature type="domain" description="AB hydrolase-1" evidence="2">
    <location>
        <begin position="12"/>
        <end position="240"/>
    </location>
</feature>
<evidence type="ECO:0000313" key="4">
    <source>
        <dbReference type="Proteomes" id="UP001239445"/>
    </source>
</evidence>
<dbReference type="InterPro" id="IPR052897">
    <property type="entry name" value="Sec-Metab_Biosynth_Hydrolase"/>
</dbReference>